<dbReference type="Pfam" id="PF08613">
    <property type="entry name" value="Cyclin"/>
    <property type="match status" value="1"/>
</dbReference>
<dbReference type="Gene3D" id="1.10.472.10">
    <property type="entry name" value="Cyclin-like"/>
    <property type="match status" value="1"/>
</dbReference>
<dbReference type="InterPro" id="IPR013761">
    <property type="entry name" value="SAM/pointed_sf"/>
</dbReference>
<feature type="coiled-coil region" evidence="1">
    <location>
        <begin position="151"/>
        <end position="178"/>
    </location>
</feature>
<gene>
    <name evidence="2" type="ORF">BSTOLATCC_MIC28655</name>
</gene>
<reference evidence="2" key="1">
    <citation type="submission" date="2021-09" db="EMBL/GenBank/DDBJ databases">
        <authorList>
            <consortium name="AG Swart"/>
            <person name="Singh M."/>
            <person name="Singh A."/>
            <person name="Seah K."/>
            <person name="Emmerich C."/>
        </authorList>
    </citation>
    <scope>NUCLEOTIDE SEQUENCE</scope>
    <source>
        <strain evidence="2">ATCC30299</strain>
    </source>
</reference>
<keyword evidence="1" id="KW-0175">Coiled coil</keyword>
<dbReference type="AlphaFoldDB" id="A0AAU9JKI7"/>
<evidence type="ECO:0000313" key="3">
    <source>
        <dbReference type="Proteomes" id="UP001162131"/>
    </source>
</evidence>
<dbReference type="GO" id="GO:0019901">
    <property type="term" value="F:protein kinase binding"/>
    <property type="evidence" value="ECO:0007669"/>
    <property type="project" value="InterPro"/>
</dbReference>
<dbReference type="InterPro" id="IPR036915">
    <property type="entry name" value="Cyclin-like_sf"/>
</dbReference>
<protein>
    <submittedName>
        <fullName evidence="2">Uncharacterized protein</fullName>
    </submittedName>
</protein>
<name>A0AAU9JKI7_9CILI</name>
<evidence type="ECO:0000313" key="2">
    <source>
        <dbReference type="EMBL" id="CAG9321372.1"/>
    </source>
</evidence>
<dbReference type="Proteomes" id="UP001162131">
    <property type="component" value="Unassembled WGS sequence"/>
</dbReference>
<comment type="caution">
    <text evidence="2">The sequence shown here is derived from an EMBL/GenBank/DDBJ whole genome shotgun (WGS) entry which is preliminary data.</text>
</comment>
<sequence length="443" mass="51550">MKRWEEQQLNKIHQKRIQSARPVVNSHAKSQKNFKKAASCYETSLFPLLKQHSLQQYYRKLQELGYEDNLADLLNLTDRELQDLLIQIKTLPGHQSKFREMLSTLESIYSQESTRAASISAPMTTYRLISLGESPLFDSKSPRHNLHIPATDSKRDEIRRLQEELEEALALQAKLEFDLIKTQPPIQLTNKMPVEISRDSFFQTSPSFEECKNPSRLDTNEVGKSMDSMKMRSTIANLDIEEVCKCYARVLESHIKQNLPVINNTMPNSMRSRLLEIFNDEPEEADESSIYNFAKNLMARAQLENEIPIVSLVYLDRFIGKTGIRMNQNTWRRIMFISFVEASKVWDDESFENNSFAVAITKYDVQEINTMESRFLTLLDFEMKISGADYAKAYFMLRTYANEKDRSFPLKALDVEKVLNLQRNANKAEQQAKERYEALYKTL</sequence>
<dbReference type="CDD" id="cd20540">
    <property type="entry name" value="CYCLIN_CCNY_like"/>
    <property type="match status" value="1"/>
</dbReference>
<dbReference type="Gene3D" id="1.10.150.50">
    <property type="entry name" value="Transcription Factor, Ets-1"/>
    <property type="match status" value="1"/>
</dbReference>
<proteinExistence type="predicted"/>
<keyword evidence="3" id="KW-1185">Reference proteome</keyword>
<dbReference type="EMBL" id="CAJZBQ010000028">
    <property type="protein sequence ID" value="CAG9321372.1"/>
    <property type="molecule type" value="Genomic_DNA"/>
</dbReference>
<evidence type="ECO:0000256" key="1">
    <source>
        <dbReference type="SAM" id="Coils"/>
    </source>
</evidence>
<dbReference type="PANTHER" id="PTHR14248">
    <property type="entry name" value="CYCLIN Y, ISOFORM A"/>
    <property type="match status" value="1"/>
</dbReference>
<dbReference type="SUPFAM" id="SSF47954">
    <property type="entry name" value="Cyclin-like"/>
    <property type="match status" value="1"/>
</dbReference>
<accession>A0AAU9JKI7</accession>
<dbReference type="InterPro" id="IPR013922">
    <property type="entry name" value="Cyclin_PHO80-like"/>
</dbReference>
<organism evidence="2 3">
    <name type="scientific">Blepharisma stoltei</name>
    <dbReference type="NCBI Taxonomy" id="1481888"/>
    <lineage>
        <taxon>Eukaryota</taxon>
        <taxon>Sar</taxon>
        <taxon>Alveolata</taxon>
        <taxon>Ciliophora</taxon>
        <taxon>Postciliodesmatophora</taxon>
        <taxon>Heterotrichea</taxon>
        <taxon>Heterotrichida</taxon>
        <taxon>Blepharismidae</taxon>
        <taxon>Blepharisma</taxon>
    </lineage>
</organism>